<reference evidence="1 2" key="1">
    <citation type="journal article" date="2010" name="Virol. J.">
        <title>Genomes of the T4-related bacteriophages as windows on microbial genome evolution.</title>
        <authorList>
            <person name="Petrov V.M."/>
            <person name="Ratnayaka S."/>
            <person name="Nolan J.M."/>
            <person name="Miller E.S."/>
            <person name="Karam J.D."/>
        </authorList>
    </citation>
    <scope>NUCLEOTIDE SEQUENCE [LARGE SCALE GENOMIC DNA]</scope>
</reference>
<name>E5DQ93_9CAUD</name>
<dbReference type="Proteomes" id="UP000008726">
    <property type="component" value="Segment"/>
</dbReference>
<sequence length="162" mass="18918">MATIHDFLFPFELNEGYHVAIIDDLRDTLLKCTYSRKISQYILDRFGYKSGVYINKGKSPELYIITERGYTTVDKASDIDVFFDKTCVDTLDDLVYAEIDDSVTEIETSDCVYERSRQLEQEWKPMFGECMIFGYEDSTLVVKKDHYFVLNGFFNVDINKRG</sequence>
<evidence type="ECO:0000313" key="1">
    <source>
        <dbReference type="EMBL" id="ADQ52879.1"/>
    </source>
</evidence>
<accession>E5DQ93</accession>
<dbReference type="GeneID" id="18560084"/>
<dbReference type="OrthoDB" id="31277at10239"/>
<keyword evidence="2" id="KW-1185">Reference proteome</keyword>
<proteinExistence type="predicted"/>
<dbReference type="RefSeq" id="YP_009011589.1">
    <property type="nucleotide sequence ID" value="NC_023688.1"/>
</dbReference>
<protein>
    <submittedName>
        <fullName evidence="1">Uncharacterized protein</fullName>
    </submittedName>
</protein>
<evidence type="ECO:0000313" key="2">
    <source>
        <dbReference type="Proteomes" id="UP000008726"/>
    </source>
</evidence>
<dbReference type="EMBL" id="GU396103">
    <property type="protein sequence ID" value="ADQ52879.1"/>
    <property type="molecule type" value="Genomic_DNA"/>
</dbReference>
<organism evidence="1 2">
    <name type="scientific">Aeromonas phage PX29</name>
    <dbReference type="NCBI Taxonomy" id="926067"/>
    <lineage>
        <taxon>Viruses</taxon>
        <taxon>Duplodnaviria</taxon>
        <taxon>Heunggongvirae</taxon>
        <taxon>Uroviricota</taxon>
        <taxon>Caudoviricetes</taxon>
        <taxon>Pantevenvirales</taxon>
        <taxon>Straboviridae</taxon>
        <taxon>Angelvirus</taxon>
        <taxon>Angelvirus px29</taxon>
    </lineage>
</organism>
<gene>
    <name evidence="1" type="ORF">PX29p160</name>
</gene>
<dbReference type="KEGG" id="vg:18560084"/>